<evidence type="ECO:0000313" key="2">
    <source>
        <dbReference type="EMBL" id="OTF81202.1"/>
    </source>
</evidence>
<keyword evidence="3" id="KW-1185">Reference proteome</keyword>
<accession>A0A1Y3BK41</accession>
<comment type="caution">
    <text evidence="2">The sequence shown here is derived from an EMBL/GenBank/DDBJ whole genome shotgun (WGS) entry which is preliminary data.</text>
</comment>
<evidence type="ECO:0000313" key="3">
    <source>
        <dbReference type="Proteomes" id="UP000194236"/>
    </source>
</evidence>
<name>A0A1Y3BK41_EURMA</name>
<protein>
    <submittedName>
        <fullName evidence="2">Uncharacterized protein</fullName>
    </submittedName>
</protein>
<dbReference type="Proteomes" id="UP000194236">
    <property type="component" value="Unassembled WGS sequence"/>
</dbReference>
<dbReference type="AlphaFoldDB" id="A0A1Y3BK41"/>
<gene>
    <name evidence="2" type="ORF">BLA29_011957</name>
</gene>
<organism evidence="2 3">
    <name type="scientific">Euroglyphus maynei</name>
    <name type="common">Mayne's house dust mite</name>
    <dbReference type="NCBI Taxonomy" id="6958"/>
    <lineage>
        <taxon>Eukaryota</taxon>
        <taxon>Metazoa</taxon>
        <taxon>Ecdysozoa</taxon>
        <taxon>Arthropoda</taxon>
        <taxon>Chelicerata</taxon>
        <taxon>Arachnida</taxon>
        <taxon>Acari</taxon>
        <taxon>Acariformes</taxon>
        <taxon>Sarcoptiformes</taxon>
        <taxon>Astigmata</taxon>
        <taxon>Psoroptidia</taxon>
        <taxon>Analgoidea</taxon>
        <taxon>Pyroglyphidae</taxon>
        <taxon>Pyroglyphinae</taxon>
        <taxon>Euroglyphus</taxon>
    </lineage>
</organism>
<sequence>MGPLSTSSSPSSQQMAALLQHQMLAQNLPLLGAAANANHLLSPNAFLNNISPSNNGSSGGGGGKMNR</sequence>
<proteinExistence type="predicted"/>
<evidence type="ECO:0000256" key="1">
    <source>
        <dbReference type="SAM" id="MobiDB-lite"/>
    </source>
</evidence>
<feature type="compositionally biased region" description="Gly residues" evidence="1">
    <location>
        <begin position="57"/>
        <end position="67"/>
    </location>
</feature>
<dbReference type="EMBL" id="MUJZ01014803">
    <property type="protein sequence ID" value="OTF81202.1"/>
    <property type="molecule type" value="Genomic_DNA"/>
</dbReference>
<reference evidence="2 3" key="1">
    <citation type="submission" date="2017-03" db="EMBL/GenBank/DDBJ databases">
        <title>Genome Survey of Euroglyphus maynei.</title>
        <authorList>
            <person name="Arlian L.G."/>
            <person name="Morgan M.S."/>
            <person name="Rider S.D."/>
        </authorList>
    </citation>
    <scope>NUCLEOTIDE SEQUENCE [LARGE SCALE GENOMIC DNA]</scope>
    <source>
        <strain evidence="2">Arlian Lab</strain>
        <tissue evidence="2">Whole body</tissue>
    </source>
</reference>
<feature type="region of interest" description="Disordered" evidence="1">
    <location>
        <begin position="44"/>
        <end position="67"/>
    </location>
</feature>